<name>A0A2H0RN73_9BACT</name>
<accession>A0A2H0RN73</accession>
<reference evidence="2 3" key="1">
    <citation type="submission" date="2017-09" db="EMBL/GenBank/DDBJ databases">
        <title>Depth-based differentiation of microbial function through sediment-hosted aquifers and enrichment of novel symbionts in the deep terrestrial subsurface.</title>
        <authorList>
            <person name="Probst A.J."/>
            <person name="Ladd B."/>
            <person name="Jarett J.K."/>
            <person name="Geller-Mcgrath D.E."/>
            <person name="Sieber C.M."/>
            <person name="Emerson J.B."/>
            <person name="Anantharaman K."/>
            <person name="Thomas B.C."/>
            <person name="Malmstrom R."/>
            <person name="Stieglmeier M."/>
            <person name="Klingl A."/>
            <person name="Woyke T."/>
            <person name="Ryan C.M."/>
            <person name="Banfield J.F."/>
        </authorList>
    </citation>
    <scope>NUCLEOTIDE SEQUENCE [LARGE SCALE GENOMIC DNA]</scope>
    <source>
        <strain evidence="2">CG10_big_fil_rev_8_21_14_0_10_50_16</strain>
    </source>
</reference>
<organism evidence="2 3">
    <name type="scientific">Candidatus Uhrbacteria bacterium CG10_big_fil_rev_8_21_14_0_10_50_16</name>
    <dbReference type="NCBI Taxonomy" id="1975039"/>
    <lineage>
        <taxon>Bacteria</taxon>
        <taxon>Candidatus Uhriibacteriota</taxon>
    </lineage>
</organism>
<dbReference type="Proteomes" id="UP000230084">
    <property type="component" value="Unassembled WGS sequence"/>
</dbReference>
<dbReference type="AlphaFoldDB" id="A0A2H0RN73"/>
<comment type="caution">
    <text evidence="2">The sequence shown here is derived from an EMBL/GenBank/DDBJ whole genome shotgun (WGS) entry which is preliminary data.</text>
</comment>
<proteinExistence type="predicted"/>
<feature type="signal peptide" evidence="1">
    <location>
        <begin position="1"/>
        <end position="31"/>
    </location>
</feature>
<evidence type="ECO:0000313" key="2">
    <source>
        <dbReference type="EMBL" id="PIR47992.1"/>
    </source>
</evidence>
<protein>
    <submittedName>
        <fullName evidence="2">Uncharacterized protein</fullName>
    </submittedName>
</protein>
<gene>
    <name evidence="2" type="ORF">COV06_01165</name>
</gene>
<dbReference type="EMBL" id="PCYM01000001">
    <property type="protein sequence ID" value="PIR47992.1"/>
    <property type="molecule type" value="Genomic_DNA"/>
</dbReference>
<sequence length="196" mass="21711">MMEKQLKFVGFCMLVVLVLLLAPGSCTNAWATGSVSDQSVRDEAKVQARESREERVENAKVLTCGLQQIAEMFQASQGAWSSYREVADLMIAGGQGRLGSDSTGRLLVYVMQNTIAVDGISGRLDKGQDGRLSAVLAKYELLTWQEISDVCTWFIQAMAIGLNNTRNRMEQELRNLQDLGVSWQFSDLPKVCPNIK</sequence>
<keyword evidence="1" id="KW-0732">Signal</keyword>
<feature type="chain" id="PRO_5013776064" evidence="1">
    <location>
        <begin position="32"/>
        <end position="196"/>
    </location>
</feature>
<evidence type="ECO:0000256" key="1">
    <source>
        <dbReference type="SAM" id="SignalP"/>
    </source>
</evidence>
<evidence type="ECO:0000313" key="3">
    <source>
        <dbReference type="Proteomes" id="UP000230084"/>
    </source>
</evidence>